<accession>A0A9D9ERW2</accession>
<gene>
    <name evidence="1" type="ORF">IAC06_04630</name>
</gene>
<evidence type="ECO:0000313" key="1">
    <source>
        <dbReference type="EMBL" id="MBO8452152.1"/>
    </source>
</evidence>
<reference evidence="1" key="1">
    <citation type="submission" date="2020-10" db="EMBL/GenBank/DDBJ databases">
        <authorList>
            <person name="Gilroy R."/>
        </authorList>
    </citation>
    <scope>NUCLEOTIDE SEQUENCE</scope>
    <source>
        <strain evidence="1">B1-20833</strain>
    </source>
</reference>
<reference evidence="1" key="2">
    <citation type="journal article" date="2021" name="PeerJ">
        <title>Extensive microbial diversity within the chicken gut microbiome revealed by metagenomics and culture.</title>
        <authorList>
            <person name="Gilroy R."/>
            <person name="Ravi A."/>
            <person name="Getino M."/>
            <person name="Pursley I."/>
            <person name="Horton D.L."/>
            <person name="Alikhan N.F."/>
            <person name="Baker D."/>
            <person name="Gharbi K."/>
            <person name="Hall N."/>
            <person name="Watson M."/>
            <person name="Adriaenssens E.M."/>
            <person name="Foster-Nyarko E."/>
            <person name="Jarju S."/>
            <person name="Secka A."/>
            <person name="Antonio M."/>
            <person name="Oren A."/>
            <person name="Chaudhuri R.R."/>
            <person name="La Ragione R."/>
            <person name="Hildebrand F."/>
            <person name="Pallen M.J."/>
        </authorList>
    </citation>
    <scope>NUCLEOTIDE SEQUENCE</scope>
    <source>
        <strain evidence="1">B1-20833</strain>
    </source>
</reference>
<dbReference type="InterPro" id="IPR021457">
    <property type="entry name" value="DUF3108"/>
</dbReference>
<sequence length="300" mass="33934">MERLYRILFLAVTLAFLQVVTGMAASAHMTDAGNGDSSSVRSACIPVMSLVEDSLAYSAGEHLEFTVKYEWGIINSDVGKATVDLDTLTMDGRRVFHCAVYGRTVSWYDLIFKVREDFQSWFTMDGIVPMKFTRDTREGRYIAKNTYNYMWNMPDPYIEADVYSSSSGQRNVELPLDSCTYDLPALFFLARNMDFDAVTPGVRYPMTFAIDDDVYNVYFILYGRETKKIRGLGTVRTIKFAARLLAGEVFTGEEDMLIWVSDDDNRIPVMFEAPILVGTASGRLTGWSGLKHPFKSLVKK</sequence>
<proteinExistence type="predicted"/>
<evidence type="ECO:0000313" key="2">
    <source>
        <dbReference type="Proteomes" id="UP000823661"/>
    </source>
</evidence>
<dbReference type="Proteomes" id="UP000823661">
    <property type="component" value="Unassembled WGS sequence"/>
</dbReference>
<organism evidence="1 2">
    <name type="scientific">Candidatus Cryptobacteroides intestinavium</name>
    <dbReference type="NCBI Taxonomy" id="2840766"/>
    <lineage>
        <taxon>Bacteria</taxon>
        <taxon>Pseudomonadati</taxon>
        <taxon>Bacteroidota</taxon>
        <taxon>Bacteroidia</taxon>
        <taxon>Bacteroidales</taxon>
        <taxon>Candidatus Cryptobacteroides</taxon>
    </lineage>
</organism>
<comment type="caution">
    <text evidence="1">The sequence shown here is derived from an EMBL/GenBank/DDBJ whole genome shotgun (WGS) entry which is preliminary data.</text>
</comment>
<protein>
    <submittedName>
        <fullName evidence="1">DUF3108 domain-containing protein</fullName>
    </submittedName>
</protein>
<name>A0A9D9ERW2_9BACT</name>
<dbReference type="EMBL" id="JADIMI010000043">
    <property type="protein sequence ID" value="MBO8452152.1"/>
    <property type="molecule type" value="Genomic_DNA"/>
</dbReference>
<dbReference type="Pfam" id="PF11306">
    <property type="entry name" value="DUF3108"/>
    <property type="match status" value="1"/>
</dbReference>
<dbReference type="AlphaFoldDB" id="A0A9D9ERW2"/>